<dbReference type="EMBL" id="AXUT01000458">
    <property type="protein sequence ID" value="ESU76945.1"/>
    <property type="molecule type" value="Genomic_DNA"/>
</dbReference>
<name>A0A090NB78_SHIDY</name>
<evidence type="ECO:0000313" key="2">
    <source>
        <dbReference type="Proteomes" id="UP000017944"/>
    </source>
</evidence>
<dbReference type="Proteomes" id="UP000017944">
    <property type="component" value="Unassembled WGS sequence"/>
</dbReference>
<evidence type="ECO:0000313" key="1">
    <source>
        <dbReference type="EMBL" id="ESU76945.1"/>
    </source>
</evidence>
<sequence>MILRTVRALISLTVRAACKITTSNKPAKSHRDKSKQTNSSKDIYQYYSSTGNIHFCHLLSLPLCI</sequence>
<comment type="caution">
    <text evidence="1">The sequence shown here is derived from an EMBL/GenBank/DDBJ whole genome shotgun (WGS) entry which is preliminary data.</text>
</comment>
<proteinExistence type="predicted"/>
<protein>
    <submittedName>
        <fullName evidence="1">Uncharacterized protein</fullName>
    </submittedName>
</protein>
<dbReference type="AlphaFoldDB" id="A0A090NB78"/>
<reference evidence="1 2" key="1">
    <citation type="submission" date="2013-10" db="EMBL/GenBank/DDBJ databases">
        <title>Draft genomes and the virulence plasmids of Sd1617 vaccine constructs: WRSd3 and WRSd5.</title>
        <authorList>
            <person name="Aksomboon Vongsawan A."/>
            <person name="Venkatesan M.M."/>
            <person name="Vaisvil B."/>
            <person name="Emel G."/>
            <person name="Kepatral V."/>
            <person name="Sethabutr O."/>
            <person name="Serichantalergs O."/>
            <person name="Mason C."/>
        </authorList>
    </citation>
    <scope>NUCLEOTIDE SEQUENCE [LARGE SCALE GENOMIC DNA]</scope>
    <source>
        <strain evidence="1 2">WRSd3</strain>
    </source>
</reference>
<accession>A0A090NB78</accession>
<organism evidence="1 2">
    <name type="scientific">Shigella dysenteriae WRSd3</name>
    <dbReference type="NCBI Taxonomy" id="1401327"/>
    <lineage>
        <taxon>Bacteria</taxon>
        <taxon>Pseudomonadati</taxon>
        <taxon>Pseudomonadota</taxon>
        <taxon>Gammaproteobacteria</taxon>
        <taxon>Enterobacterales</taxon>
        <taxon>Enterobacteriaceae</taxon>
        <taxon>Shigella</taxon>
    </lineage>
</organism>
<gene>
    <name evidence="1" type="ORF">WRSd3_04122</name>
</gene>